<name>A0A452SV54_URSAM</name>
<organism evidence="7 8">
    <name type="scientific">Ursus americanus</name>
    <name type="common">American black bear</name>
    <name type="synonym">Euarctos americanus</name>
    <dbReference type="NCBI Taxonomy" id="9643"/>
    <lineage>
        <taxon>Eukaryota</taxon>
        <taxon>Metazoa</taxon>
        <taxon>Chordata</taxon>
        <taxon>Craniata</taxon>
        <taxon>Vertebrata</taxon>
        <taxon>Euteleostomi</taxon>
        <taxon>Mammalia</taxon>
        <taxon>Eutheria</taxon>
        <taxon>Laurasiatheria</taxon>
        <taxon>Carnivora</taxon>
        <taxon>Caniformia</taxon>
        <taxon>Ursidae</taxon>
        <taxon>Ursus</taxon>
    </lineage>
</organism>
<dbReference type="Gene3D" id="6.10.250.2320">
    <property type="match status" value="1"/>
</dbReference>
<keyword evidence="8" id="KW-1185">Reference proteome</keyword>
<accession>A0A452SV54</accession>
<feature type="domain" description="Holliday junction recognition protein HJURP central" evidence="5">
    <location>
        <begin position="209"/>
        <end position="321"/>
    </location>
</feature>
<reference evidence="7" key="3">
    <citation type="submission" date="2025-09" db="UniProtKB">
        <authorList>
            <consortium name="Ensembl"/>
        </authorList>
    </citation>
    <scope>IDENTIFICATION</scope>
</reference>
<feature type="region of interest" description="Disordered" evidence="4">
    <location>
        <begin position="412"/>
        <end position="476"/>
    </location>
</feature>
<dbReference type="GO" id="GO:0003677">
    <property type="term" value="F:DNA binding"/>
    <property type="evidence" value="ECO:0007669"/>
    <property type="project" value="UniProtKB-KW"/>
</dbReference>
<protein>
    <recommendedName>
        <fullName evidence="9">Holliday junction recognition protein</fullName>
    </recommendedName>
</protein>
<dbReference type="GO" id="GO:0005634">
    <property type="term" value="C:nucleus"/>
    <property type="evidence" value="ECO:0007669"/>
    <property type="project" value="UniProtKB-SubCell"/>
</dbReference>
<evidence type="ECO:0000313" key="8">
    <source>
        <dbReference type="Proteomes" id="UP000291022"/>
    </source>
</evidence>
<feature type="region of interest" description="Disordered" evidence="4">
    <location>
        <begin position="135"/>
        <end position="158"/>
    </location>
</feature>
<dbReference type="STRING" id="9643.ENSUAMP00000036811"/>
<dbReference type="GO" id="GO:0042393">
    <property type="term" value="F:histone binding"/>
    <property type="evidence" value="ECO:0007669"/>
    <property type="project" value="TreeGrafter"/>
</dbReference>
<feature type="compositionally biased region" description="Polar residues" evidence="4">
    <location>
        <begin position="584"/>
        <end position="596"/>
    </location>
</feature>
<feature type="compositionally biased region" description="Low complexity" evidence="4">
    <location>
        <begin position="463"/>
        <end position="476"/>
    </location>
</feature>
<feature type="compositionally biased region" description="Low complexity" evidence="4">
    <location>
        <begin position="146"/>
        <end position="158"/>
    </location>
</feature>
<proteinExistence type="predicted"/>
<dbReference type="Proteomes" id="UP000291022">
    <property type="component" value="Unassembled WGS sequence"/>
</dbReference>
<reference evidence="7" key="2">
    <citation type="submission" date="2025-08" db="UniProtKB">
        <authorList>
            <consortium name="Ensembl"/>
        </authorList>
    </citation>
    <scope>IDENTIFICATION</scope>
</reference>
<feature type="region of interest" description="Disordered" evidence="4">
    <location>
        <begin position="244"/>
        <end position="270"/>
    </location>
</feature>
<feature type="region of interest" description="Disordered" evidence="4">
    <location>
        <begin position="612"/>
        <end position="669"/>
    </location>
</feature>
<dbReference type="Ensembl" id="ENSUAMT00000040975.1">
    <property type="protein sequence ID" value="ENSUAMP00000036811.1"/>
    <property type="gene ID" value="ENSUAMG00000027881.1"/>
</dbReference>
<dbReference type="Pfam" id="PF12347">
    <property type="entry name" value="HJURP_C"/>
    <property type="match status" value="2"/>
</dbReference>
<dbReference type="Pfam" id="PF12346">
    <property type="entry name" value="HJURP_mid"/>
    <property type="match status" value="1"/>
</dbReference>
<reference evidence="8" key="1">
    <citation type="submission" date="2016-06" db="EMBL/GenBank/DDBJ databases">
        <title>De novo assembly and RNA-Seq shows season-dependent expression and editing in black bear kidneys.</title>
        <authorList>
            <person name="Korstanje R."/>
            <person name="Srivastava A."/>
            <person name="Sarsani V.K."/>
            <person name="Sheehan S.M."/>
            <person name="Seger R.L."/>
            <person name="Barter M.E."/>
            <person name="Lindqvist C."/>
            <person name="Brody L.C."/>
            <person name="Mullikin J.C."/>
        </authorList>
    </citation>
    <scope>NUCLEOTIDE SEQUENCE [LARGE SCALE GENOMIC DNA]</scope>
</reference>
<evidence type="ECO:0008006" key="9">
    <source>
        <dbReference type="Google" id="ProtNLM"/>
    </source>
</evidence>
<evidence type="ECO:0000259" key="6">
    <source>
        <dbReference type="Pfam" id="PF12347"/>
    </source>
</evidence>
<keyword evidence="2" id="KW-0238">DNA-binding</keyword>
<evidence type="ECO:0000256" key="1">
    <source>
        <dbReference type="ARBA" id="ARBA00004123"/>
    </source>
</evidence>
<sequence>MEDQLLGEDTLLWQLRESRRRFQKHMQRLIEKYNQPFEDAPLVQMSTLTYETPQGTRTSFTDVRLFQNPRAHPDPKALTHTGSLLYQPAVPWSPLKNELRRRYLTQVDALLWDEGFLNSGTLPCVCFSPGGHGRVSGRSPGGPVKPASCPGEPGPSGPCSADLAVVPRSNSLSLRESGGSSFSSSPAFEADDVCDVTISDLYAGMLHSMSRLLSAKPSCIISTKTSFIAHSWSSRRRHRCKNRMNRTHCRGGGPSRRGSQDRLPPWSEPLKDGEALRDCENLLDASGQKAGLKLEKDLPEVNKHKIRQLNPSWEGLRGLRSLTPQRRCSLTYGGAGAIRPLGQENRLMALKWLISPVKIVSRPRVLPGKRGNCYREIEMEFDKLHQEYCPNPGKQPCLTSLPGPSAVAVYRAAPASPRGPRGLETRRLSGPFSRAEAKQSREAFEDLGERAVGAGRGLPKRSSPPSLSETSSVQSPRRLEQRLDLFFQGSNLGILGKSVSPSKATSVTGTEPLSCVRNRYNEIKEKFDKLHQKYCQQSPQRTLAPLHIRTSPDRASVEVQCPKGRTLEKLNPDSGFQGPPKLSASPQWSIESPRGSTTLEAHPSMCFVLSARRGRQSPPKRHRLSDSPLYGQWASSQDPSHVVGRAIPWPGDRLAPDSPPGKRRCVSVG</sequence>
<dbReference type="GO" id="GO:0000775">
    <property type="term" value="C:chromosome, centromeric region"/>
    <property type="evidence" value="ECO:0007669"/>
    <property type="project" value="TreeGrafter"/>
</dbReference>
<evidence type="ECO:0000256" key="2">
    <source>
        <dbReference type="ARBA" id="ARBA00023125"/>
    </source>
</evidence>
<comment type="subcellular location">
    <subcellularLocation>
        <location evidence="1">Nucleus</location>
    </subcellularLocation>
</comment>
<keyword evidence="3" id="KW-0539">Nucleus</keyword>
<evidence type="ECO:0000256" key="3">
    <source>
        <dbReference type="ARBA" id="ARBA00023242"/>
    </source>
</evidence>
<evidence type="ECO:0000313" key="7">
    <source>
        <dbReference type="Ensembl" id="ENSUAMP00000036811.1"/>
    </source>
</evidence>
<feature type="compositionally biased region" description="Basic and acidic residues" evidence="4">
    <location>
        <begin position="435"/>
        <end position="449"/>
    </location>
</feature>
<dbReference type="GeneTree" id="ENSGT00390000005575"/>
<dbReference type="PANTHER" id="PTHR15992:SF5">
    <property type="entry name" value="HOLLIDAY JUNCTION RECOGNITION PROTEIN"/>
    <property type="match status" value="1"/>
</dbReference>
<dbReference type="InterPro" id="IPR022102">
    <property type="entry name" value="HJURP_C"/>
</dbReference>
<dbReference type="GO" id="GO:0034080">
    <property type="term" value="P:CENP-A containing chromatin assembly"/>
    <property type="evidence" value="ECO:0007669"/>
    <property type="project" value="TreeGrafter"/>
</dbReference>
<dbReference type="AlphaFoldDB" id="A0A452SV54"/>
<evidence type="ECO:0000259" key="5">
    <source>
        <dbReference type="Pfam" id="PF12346"/>
    </source>
</evidence>
<dbReference type="OMA" id="SFIAHSW"/>
<dbReference type="PANTHER" id="PTHR15992">
    <property type="entry name" value="HOLLIDAY JUNCTION RECOGNITION PROTEIN"/>
    <property type="match status" value="1"/>
</dbReference>
<feature type="compositionally biased region" description="Basic residues" evidence="4">
    <location>
        <begin position="612"/>
        <end position="623"/>
    </location>
</feature>
<dbReference type="InterPro" id="IPR021052">
    <property type="entry name" value="HJURP_central_dom"/>
</dbReference>
<feature type="domain" description="Holliday junction regulator protein family C-terminal" evidence="6">
    <location>
        <begin position="497"/>
        <end position="556"/>
    </location>
</feature>
<feature type="domain" description="Holliday junction regulator protein family C-terminal" evidence="6">
    <location>
        <begin position="352"/>
        <end position="412"/>
    </location>
</feature>
<feature type="region of interest" description="Disordered" evidence="4">
    <location>
        <begin position="566"/>
        <end position="596"/>
    </location>
</feature>
<evidence type="ECO:0000256" key="4">
    <source>
        <dbReference type="SAM" id="MobiDB-lite"/>
    </source>
</evidence>